<dbReference type="Gene3D" id="2.130.10.10">
    <property type="entry name" value="YVTN repeat-like/Quinoprotein amine dehydrogenase"/>
    <property type="match status" value="1"/>
</dbReference>
<dbReference type="SUPFAM" id="SSF63829">
    <property type="entry name" value="Calcium-dependent phosphotriesterase"/>
    <property type="match status" value="1"/>
</dbReference>
<dbReference type="EMBL" id="BARU01009300">
    <property type="protein sequence ID" value="GAH35228.1"/>
    <property type="molecule type" value="Genomic_DNA"/>
</dbReference>
<dbReference type="InterPro" id="IPR015943">
    <property type="entry name" value="WD40/YVTN_repeat-like_dom_sf"/>
</dbReference>
<comment type="caution">
    <text evidence="1">The sequence shown here is derived from an EMBL/GenBank/DDBJ whole genome shotgun (WGS) entry which is preliminary data.</text>
</comment>
<name>X1GQE3_9ZZZZ</name>
<gene>
    <name evidence="1" type="ORF">S03H2_17976</name>
</gene>
<sequence>MTFDGTKWKSYTPENSLLPANSVKDIVVDNNNNVWLAMSEIVNNACLVKINNEEWTIYDDSALGFRPYYFGNIAIGRNNNLIASLDYMLSSMWDITRPNIIQFDGYKCTINNPVDEYGNSLGYVGVVNTDSEGNIWASIESNEVELAVFNGEKWYNNEPDCPFEDVFAIETDLQDRIWVGTGTGIYIIEK</sequence>
<evidence type="ECO:0008006" key="2">
    <source>
        <dbReference type="Google" id="ProtNLM"/>
    </source>
</evidence>
<protein>
    <recommendedName>
        <fullName evidence="2">Two component regulator propeller</fullName>
    </recommendedName>
</protein>
<proteinExistence type="predicted"/>
<accession>X1GQE3</accession>
<dbReference type="AlphaFoldDB" id="X1GQE3"/>
<organism evidence="1">
    <name type="scientific">marine sediment metagenome</name>
    <dbReference type="NCBI Taxonomy" id="412755"/>
    <lineage>
        <taxon>unclassified sequences</taxon>
        <taxon>metagenomes</taxon>
        <taxon>ecological metagenomes</taxon>
    </lineage>
</organism>
<evidence type="ECO:0000313" key="1">
    <source>
        <dbReference type="EMBL" id="GAH35228.1"/>
    </source>
</evidence>
<reference evidence="1" key="1">
    <citation type="journal article" date="2014" name="Front. Microbiol.">
        <title>High frequency of phylogenetically diverse reductive dehalogenase-homologous genes in deep subseafloor sedimentary metagenomes.</title>
        <authorList>
            <person name="Kawai M."/>
            <person name="Futagami T."/>
            <person name="Toyoda A."/>
            <person name="Takaki Y."/>
            <person name="Nishi S."/>
            <person name="Hori S."/>
            <person name="Arai W."/>
            <person name="Tsubouchi T."/>
            <person name="Morono Y."/>
            <person name="Uchiyama I."/>
            <person name="Ito T."/>
            <person name="Fujiyama A."/>
            <person name="Inagaki F."/>
            <person name="Takami H."/>
        </authorList>
    </citation>
    <scope>NUCLEOTIDE SEQUENCE</scope>
    <source>
        <strain evidence="1">Expedition CK06-06</strain>
    </source>
</reference>